<dbReference type="Proteomes" id="UP001175271">
    <property type="component" value="Unassembled WGS sequence"/>
</dbReference>
<sequence>MVSPITHVIFDLDGLLVDTERCYTRANSETCALYGKTFPMELKAQMMGRKRHEAIKLLLNYHGLEHAVSVEQYGRISDEKLTELLPKADMLPGALKLINYFHSHGIPMAICTGSGKDDFKLKTQNHHRLLEVIPVRTLTGDDPEVKRGKPAPDGYLVTMNRFDIIPTAPSKVLVFEDASNGVESALAAGMRVCAVPTPGVPFPDEVRDRADVVLKSLEEFDPTVFGLPAMA</sequence>
<dbReference type="NCBIfam" id="TIGR01509">
    <property type="entry name" value="HAD-SF-IA-v3"/>
    <property type="match status" value="1"/>
</dbReference>
<name>A0AA39H6C2_9BILA</name>
<protein>
    <submittedName>
        <fullName evidence="1">Uncharacterized protein</fullName>
    </submittedName>
</protein>
<evidence type="ECO:0000313" key="2">
    <source>
        <dbReference type="Proteomes" id="UP001175271"/>
    </source>
</evidence>
<dbReference type="SFLD" id="SFLDS00003">
    <property type="entry name" value="Haloacid_Dehalogenase"/>
    <property type="match status" value="1"/>
</dbReference>
<dbReference type="InterPro" id="IPR041492">
    <property type="entry name" value="HAD_2"/>
</dbReference>
<proteinExistence type="predicted"/>
<dbReference type="Pfam" id="PF13419">
    <property type="entry name" value="HAD_2"/>
    <property type="match status" value="1"/>
</dbReference>
<dbReference type="InterPro" id="IPR036412">
    <property type="entry name" value="HAD-like_sf"/>
</dbReference>
<dbReference type="EMBL" id="JAUCMV010000005">
    <property type="protein sequence ID" value="KAK0399554.1"/>
    <property type="molecule type" value="Genomic_DNA"/>
</dbReference>
<evidence type="ECO:0000313" key="1">
    <source>
        <dbReference type="EMBL" id="KAK0399554.1"/>
    </source>
</evidence>
<comment type="caution">
    <text evidence="1">The sequence shown here is derived from an EMBL/GenBank/DDBJ whole genome shotgun (WGS) entry which is preliminary data.</text>
</comment>
<accession>A0AA39H6C2</accession>
<dbReference type="GO" id="GO:0016791">
    <property type="term" value="F:phosphatase activity"/>
    <property type="evidence" value="ECO:0007669"/>
    <property type="project" value="TreeGrafter"/>
</dbReference>
<organism evidence="1 2">
    <name type="scientific">Steinernema hermaphroditum</name>
    <dbReference type="NCBI Taxonomy" id="289476"/>
    <lineage>
        <taxon>Eukaryota</taxon>
        <taxon>Metazoa</taxon>
        <taxon>Ecdysozoa</taxon>
        <taxon>Nematoda</taxon>
        <taxon>Chromadorea</taxon>
        <taxon>Rhabditida</taxon>
        <taxon>Tylenchina</taxon>
        <taxon>Panagrolaimomorpha</taxon>
        <taxon>Strongyloidoidea</taxon>
        <taxon>Steinernematidae</taxon>
        <taxon>Steinernema</taxon>
    </lineage>
</organism>
<dbReference type="PANTHER" id="PTHR18901">
    <property type="entry name" value="2-DEOXYGLUCOSE-6-PHOSPHATE PHOSPHATASE 2"/>
    <property type="match status" value="1"/>
</dbReference>
<dbReference type="AlphaFoldDB" id="A0AA39H6C2"/>
<keyword evidence="2" id="KW-1185">Reference proteome</keyword>
<dbReference type="Gene3D" id="3.40.50.1000">
    <property type="entry name" value="HAD superfamily/HAD-like"/>
    <property type="match status" value="1"/>
</dbReference>
<dbReference type="Gene3D" id="1.10.150.240">
    <property type="entry name" value="Putative phosphatase, domain 2"/>
    <property type="match status" value="1"/>
</dbReference>
<dbReference type="PANTHER" id="PTHR18901:SF38">
    <property type="entry name" value="PSEUDOURIDINE-5'-PHOSPHATASE"/>
    <property type="match status" value="1"/>
</dbReference>
<reference evidence="1" key="1">
    <citation type="submission" date="2023-06" db="EMBL/GenBank/DDBJ databases">
        <title>Genomic analysis of the entomopathogenic nematode Steinernema hermaphroditum.</title>
        <authorList>
            <person name="Schwarz E.M."/>
            <person name="Heppert J.K."/>
            <person name="Baniya A."/>
            <person name="Schwartz H.T."/>
            <person name="Tan C.-H."/>
            <person name="Antoshechkin I."/>
            <person name="Sternberg P.W."/>
            <person name="Goodrich-Blair H."/>
            <person name="Dillman A.R."/>
        </authorList>
    </citation>
    <scope>NUCLEOTIDE SEQUENCE</scope>
    <source>
        <strain evidence="1">PS9179</strain>
        <tissue evidence="1">Whole animal</tissue>
    </source>
</reference>
<dbReference type="SFLD" id="SFLDG01129">
    <property type="entry name" value="C1.5:_HAD__Beta-PGM__Phosphata"/>
    <property type="match status" value="1"/>
</dbReference>
<gene>
    <name evidence="1" type="ORF">QR680_003102</name>
</gene>
<dbReference type="InterPro" id="IPR023214">
    <property type="entry name" value="HAD_sf"/>
</dbReference>
<dbReference type="InterPro" id="IPR006439">
    <property type="entry name" value="HAD-SF_hydro_IA"/>
</dbReference>
<dbReference type="InterPro" id="IPR023198">
    <property type="entry name" value="PGP-like_dom2"/>
</dbReference>
<dbReference type="SUPFAM" id="SSF56784">
    <property type="entry name" value="HAD-like"/>
    <property type="match status" value="1"/>
</dbReference>